<accession>A0A2Z4FG11</accession>
<dbReference type="KEGG" id="bsed:DN745_00200"/>
<protein>
    <submittedName>
        <fullName evidence="1">Uncharacterized protein</fullName>
    </submittedName>
</protein>
<name>A0A2Z4FG11_9DELT</name>
<dbReference type="Gene3D" id="1.20.210.10">
    <property type="entry name" value="Cytochrome c oxidase-like, subunit I domain"/>
    <property type="match status" value="1"/>
</dbReference>
<dbReference type="SUPFAM" id="SSF81442">
    <property type="entry name" value="Cytochrome c oxidase subunit I-like"/>
    <property type="match status" value="1"/>
</dbReference>
<dbReference type="InterPro" id="IPR036927">
    <property type="entry name" value="Cyt_c_oxase-like_su1_sf"/>
</dbReference>
<evidence type="ECO:0000313" key="1">
    <source>
        <dbReference type="EMBL" id="AWV87837.1"/>
    </source>
</evidence>
<dbReference type="RefSeq" id="WP_111331054.1">
    <property type="nucleotide sequence ID" value="NZ_CP030032.1"/>
</dbReference>
<organism evidence="1 2">
    <name type="scientific">Bradymonas sediminis</name>
    <dbReference type="NCBI Taxonomy" id="1548548"/>
    <lineage>
        <taxon>Bacteria</taxon>
        <taxon>Deltaproteobacteria</taxon>
        <taxon>Bradymonadales</taxon>
        <taxon>Bradymonadaceae</taxon>
        <taxon>Bradymonas</taxon>
    </lineage>
</organism>
<keyword evidence="2" id="KW-1185">Reference proteome</keyword>
<proteinExistence type="predicted"/>
<dbReference type="OrthoDB" id="5516485at2"/>
<evidence type="ECO:0000313" key="2">
    <source>
        <dbReference type="Proteomes" id="UP000249799"/>
    </source>
</evidence>
<reference evidence="1 2" key="1">
    <citation type="submission" date="2018-06" db="EMBL/GenBank/DDBJ databases">
        <title>Lujinxingia sediminis gen. nov. sp. nov., a new facultative anaerobic member of the class Deltaproteobacteria, and proposal of Lujinxingaceae fam. nov.</title>
        <authorList>
            <person name="Guo L.-Y."/>
            <person name="Li C.-M."/>
            <person name="Wang S."/>
            <person name="Du Z.-J."/>
        </authorList>
    </citation>
    <scope>NUCLEOTIDE SEQUENCE [LARGE SCALE GENOMIC DNA]</scope>
    <source>
        <strain evidence="1 2">FA350</strain>
    </source>
</reference>
<dbReference type="EMBL" id="CP030032">
    <property type="protein sequence ID" value="AWV87837.1"/>
    <property type="molecule type" value="Genomic_DNA"/>
</dbReference>
<gene>
    <name evidence="1" type="ORF">DN745_00200</name>
</gene>
<dbReference type="Proteomes" id="UP000249799">
    <property type="component" value="Chromosome"/>
</dbReference>
<dbReference type="AlphaFoldDB" id="A0A2Z4FG11"/>
<sequence>MMPTLTVWALRLACAHLACGLTVGALLLANKGIPFGAGSNWLGVHFHTMTFGWTIQFVIGVAYWILPTFGRRNNKGNDALAWGSVALLNLGTVVGCLTGTFSAAGFTLQALAALAFAAHMWPRVKPFGAKAN</sequence>